<evidence type="ECO:0000313" key="2">
    <source>
        <dbReference type="Proteomes" id="UP000184287"/>
    </source>
</evidence>
<dbReference type="Proteomes" id="UP000184287">
    <property type="component" value="Unassembled WGS sequence"/>
</dbReference>
<name>A0A1M5JNI3_9SPHI</name>
<evidence type="ECO:0000313" key="1">
    <source>
        <dbReference type="EMBL" id="SHG42134.1"/>
    </source>
</evidence>
<organism evidence="1 2">
    <name type="scientific">Pedobacter caeni</name>
    <dbReference type="NCBI Taxonomy" id="288992"/>
    <lineage>
        <taxon>Bacteria</taxon>
        <taxon>Pseudomonadati</taxon>
        <taxon>Bacteroidota</taxon>
        <taxon>Sphingobacteriia</taxon>
        <taxon>Sphingobacteriales</taxon>
        <taxon>Sphingobacteriaceae</taxon>
        <taxon>Pedobacter</taxon>
    </lineage>
</organism>
<dbReference type="Pfam" id="PF14390">
    <property type="entry name" value="DUF4420"/>
    <property type="match status" value="1"/>
</dbReference>
<dbReference type="InterPro" id="IPR025534">
    <property type="entry name" value="DUF4420"/>
</dbReference>
<sequence length="333" mass="38081">MIDYRSIWNSLNVESEKAIIKAEIVRKIPSLGKYSVFLSTDFHKGIRLLYCKLNLNDNLNLSSFPRFKGLEISVVNTSIGEFKNNEFLKLKQSIPNTDIVFESVISDICQHIVLIESEGSLEATLIKVLNEWKMFFDMEDSSILSTSSQKGLFGELIFLKDHLFNQFSLTESLNYWTGADKTNHDFQIFDQAVEVKTTSLKQHRSIVISSEKQLDNLGLSNLYLFVLNVNIHHNTITNTLKNLVEDVLFILKDDSIASHQFYLKLLKYGYNIGQADQYCLGFSITETIFYRVIEGFPRLINLNIPNGVGELRYSVMLSACEPYKINSATLKLI</sequence>
<dbReference type="AlphaFoldDB" id="A0A1M5JNI3"/>
<dbReference type="RefSeq" id="WP_073235175.1">
    <property type="nucleotide sequence ID" value="NZ_FQUQ01000005.1"/>
</dbReference>
<protein>
    <submittedName>
        <fullName evidence="1">Putative PD-(D/E)XK family member</fullName>
    </submittedName>
</protein>
<dbReference type="EMBL" id="FQUQ01000005">
    <property type="protein sequence ID" value="SHG42134.1"/>
    <property type="molecule type" value="Genomic_DNA"/>
</dbReference>
<gene>
    <name evidence="1" type="ORF">SAMN04488522_105445</name>
</gene>
<keyword evidence="2" id="KW-1185">Reference proteome</keyword>
<dbReference type="STRING" id="288992.SAMN04488522_105445"/>
<proteinExistence type="predicted"/>
<reference evidence="2" key="1">
    <citation type="submission" date="2016-11" db="EMBL/GenBank/DDBJ databases">
        <authorList>
            <person name="Varghese N."/>
            <person name="Submissions S."/>
        </authorList>
    </citation>
    <scope>NUCLEOTIDE SEQUENCE [LARGE SCALE GENOMIC DNA]</scope>
    <source>
        <strain evidence="2">DSM 16990</strain>
    </source>
</reference>
<accession>A0A1M5JNI3</accession>
<dbReference type="OrthoDB" id="2808696at2"/>